<accession>A0AAN5ID86</accession>
<comment type="caution">
    <text evidence="1">The sequence shown here is derived from an EMBL/GenBank/DDBJ whole genome shotgun (WGS) entry which is preliminary data.</text>
</comment>
<dbReference type="Proteomes" id="UP001328107">
    <property type="component" value="Unassembled WGS sequence"/>
</dbReference>
<proteinExistence type="predicted"/>
<reference evidence="2" key="1">
    <citation type="submission" date="2022-10" db="EMBL/GenBank/DDBJ databases">
        <title>Genome assembly of Pristionchus species.</title>
        <authorList>
            <person name="Yoshida K."/>
            <person name="Sommer R.J."/>
        </authorList>
    </citation>
    <scope>NUCLEOTIDE SEQUENCE [LARGE SCALE GENOMIC DNA]</scope>
    <source>
        <strain evidence="2">RS5460</strain>
    </source>
</reference>
<dbReference type="EMBL" id="BTRK01000006">
    <property type="protein sequence ID" value="GMR58351.1"/>
    <property type="molecule type" value="Genomic_DNA"/>
</dbReference>
<gene>
    <name evidence="1" type="ORF">PMAYCL1PPCAC_28546</name>
</gene>
<sequence>MERRTRIYTAGDGMYVFWMPESSQLGVANFNGDCWARKMSQENRIELVGGGLALTLLEPKWNEVFDEAGLVVEREEAEKEDEEDRVSLRFGTSCIVELEKVIKPVSLISTVLGVLLQCYEGAVMKRRSMGKSVFKKRGHKLKLPPPTKMVDTKKVSLMNRNLKKRAAPSKGPVFEEE</sequence>
<keyword evidence="2" id="KW-1185">Reference proteome</keyword>
<protein>
    <submittedName>
        <fullName evidence="1">Uncharacterized protein</fullName>
    </submittedName>
</protein>
<organism evidence="1 2">
    <name type="scientific">Pristionchus mayeri</name>
    <dbReference type="NCBI Taxonomy" id="1317129"/>
    <lineage>
        <taxon>Eukaryota</taxon>
        <taxon>Metazoa</taxon>
        <taxon>Ecdysozoa</taxon>
        <taxon>Nematoda</taxon>
        <taxon>Chromadorea</taxon>
        <taxon>Rhabditida</taxon>
        <taxon>Rhabditina</taxon>
        <taxon>Diplogasteromorpha</taxon>
        <taxon>Diplogasteroidea</taxon>
        <taxon>Neodiplogasteridae</taxon>
        <taxon>Pristionchus</taxon>
    </lineage>
</organism>
<name>A0AAN5ID86_9BILA</name>
<dbReference type="AlphaFoldDB" id="A0AAN5ID86"/>
<evidence type="ECO:0000313" key="1">
    <source>
        <dbReference type="EMBL" id="GMR58351.1"/>
    </source>
</evidence>
<evidence type="ECO:0000313" key="2">
    <source>
        <dbReference type="Proteomes" id="UP001328107"/>
    </source>
</evidence>